<dbReference type="PANTHER" id="PTHR42901">
    <property type="entry name" value="ALCOHOL DEHYDROGENASE"/>
    <property type="match status" value="1"/>
</dbReference>
<evidence type="ECO:0000313" key="5">
    <source>
        <dbReference type="Proteomes" id="UP000243081"/>
    </source>
</evidence>
<sequence>MGAINQTTGEAAPFPSPTQKWHDNTYPSLSPTRPELSAQGKTVAITGGGTGIGAETARQFAAAGASRIGLFGRREQPLLDTKVEIEKSFAGVEVFTASTDVASKESLESSFAKFLGDSKVDVVVSGAGVTGPLDSAQDVDGQEFIQAVNINLLGALYTAQAFVKYAAKAAVAINVSSSAAHVNFGTGFAAYNTAKIGAVRIWDSLAAANPELTVFHIQPGIIDTDMNKQAGGTKAVGFEDHVSLPATFSVWLASAEASFLNRKFLWANWDVDELKARAEEIRNGPMLDLTLVGWPFEATNSYAAPWKTER</sequence>
<evidence type="ECO:0000313" key="4">
    <source>
        <dbReference type="EMBL" id="OAR02521.1"/>
    </source>
</evidence>
<dbReference type="CDD" id="cd05233">
    <property type="entry name" value="SDR_c"/>
    <property type="match status" value="1"/>
</dbReference>
<evidence type="ECO:0000256" key="3">
    <source>
        <dbReference type="SAM" id="MobiDB-lite"/>
    </source>
</evidence>
<dbReference type="Gene3D" id="3.40.50.720">
    <property type="entry name" value="NAD(P)-binding Rossmann-like Domain"/>
    <property type="match status" value="1"/>
</dbReference>
<dbReference type="Pfam" id="PF00106">
    <property type="entry name" value="adh_short"/>
    <property type="match status" value="1"/>
</dbReference>
<dbReference type="OrthoDB" id="1933717at2759"/>
<evidence type="ECO:0000256" key="1">
    <source>
        <dbReference type="ARBA" id="ARBA00006484"/>
    </source>
</evidence>
<dbReference type="InterPro" id="IPR036291">
    <property type="entry name" value="NAD(P)-bd_dom_sf"/>
</dbReference>
<name>A0A179ILM3_CORDF</name>
<dbReference type="AlphaFoldDB" id="A0A179ILM3"/>
<evidence type="ECO:0000256" key="2">
    <source>
        <dbReference type="ARBA" id="ARBA00023002"/>
    </source>
</evidence>
<keyword evidence="2" id="KW-0560">Oxidoreductase</keyword>
<keyword evidence="5" id="KW-1185">Reference proteome</keyword>
<gene>
    <name evidence="4" type="ORF">LLEC1_01293</name>
</gene>
<evidence type="ECO:0008006" key="6">
    <source>
        <dbReference type="Google" id="ProtNLM"/>
    </source>
</evidence>
<dbReference type="OMA" id="MAVYRLW"/>
<accession>A0A179ILM3</accession>
<dbReference type="PANTHER" id="PTHR42901:SF1">
    <property type="entry name" value="ALCOHOL DEHYDROGENASE"/>
    <property type="match status" value="1"/>
</dbReference>
<dbReference type="EMBL" id="LUKN01000638">
    <property type="protein sequence ID" value="OAR02521.1"/>
    <property type="molecule type" value="Genomic_DNA"/>
</dbReference>
<protein>
    <recommendedName>
        <fullName evidence="6">Oxidoreductase</fullName>
    </recommendedName>
</protein>
<proteinExistence type="inferred from homology"/>
<reference evidence="4 5" key="1">
    <citation type="submission" date="2016-03" db="EMBL/GenBank/DDBJ databases">
        <title>Fine-scale spatial genetic structure of a fungal parasite of coffee scale insects.</title>
        <authorList>
            <person name="Jackson D."/>
            <person name="Zemenick K.A."/>
            <person name="Malloure B."/>
            <person name="Quandt C.A."/>
            <person name="James T.Y."/>
        </authorList>
    </citation>
    <scope>NUCLEOTIDE SEQUENCE [LARGE SCALE GENOMIC DNA]</scope>
    <source>
        <strain evidence="4 5">UM487</strain>
    </source>
</reference>
<comment type="caution">
    <text evidence="4">The sequence shown here is derived from an EMBL/GenBank/DDBJ whole genome shotgun (WGS) entry which is preliminary data.</text>
</comment>
<organism evidence="4 5">
    <name type="scientific">Cordyceps confragosa</name>
    <name type="common">Lecanicillium lecanii</name>
    <dbReference type="NCBI Taxonomy" id="2714763"/>
    <lineage>
        <taxon>Eukaryota</taxon>
        <taxon>Fungi</taxon>
        <taxon>Dikarya</taxon>
        <taxon>Ascomycota</taxon>
        <taxon>Pezizomycotina</taxon>
        <taxon>Sordariomycetes</taxon>
        <taxon>Hypocreomycetidae</taxon>
        <taxon>Hypocreales</taxon>
        <taxon>Cordycipitaceae</taxon>
        <taxon>Akanthomyces</taxon>
    </lineage>
</organism>
<comment type="similarity">
    <text evidence="1">Belongs to the short-chain dehydrogenases/reductases (SDR) family.</text>
</comment>
<dbReference type="Proteomes" id="UP000243081">
    <property type="component" value="Unassembled WGS sequence"/>
</dbReference>
<dbReference type="PRINTS" id="PR00081">
    <property type="entry name" value="GDHRDH"/>
</dbReference>
<dbReference type="GO" id="GO:0016491">
    <property type="term" value="F:oxidoreductase activity"/>
    <property type="evidence" value="ECO:0007669"/>
    <property type="project" value="UniProtKB-KW"/>
</dbReference>
<feature type="region of interest" description="Disordered" evidence="3">
    <location>
        <begin position="1"/>
        <end position="37"/>
    </location>
</feature>
<dbReference type="InterPro" id="IPR002347">
    <property type="entry name" value="SDR_fam"/>
</dbReference>
<dbReference type="SUPFAM" id="SSF51735">
    <property type="entry name" value="NAD(P)-binding Rossmann-fold domains"/>
    <property type="match status" value="1"/>
</dbReference>